<dbReference type="Proteomes" id="UP000828390">
    <property type="component" value="Unassembled WGS sequence"/>
</dbReference>
<accession>A0A9D4KMR8</accession>
<name>A0A9D4KMR8_DREPO</name>
<dbReference type="AlphaFoldDB" id="A0A9D4KMR8"/>
<gene>
    <name evidence="1" type="ORF">DPMN_115861</name>
</gene>
<evidence type="ECO:0000313" key="1">
    <source>
        <dbReference type="EMBL" id="KAH3842364.1"/>
    </source>
</evidence>
<reference evidence="1" key="1">
    <citation type="journal article" date="2019" name="bioRxiv">
        <title>The Genome of the Zebra Mussel, Dreissena polymorpha: A Resource for Invasive Species Research.</title>
        <authorList>
            <person name="McCartney M.A."/>
            <person name="Auch B."/>
            <person name="Kono T."/>
            <person name="Mallez S."/>
            <person name="Zhang Y."/>
            <person name="Obille A."/>
            <person name="Becker A."/>
            <person name="Abrahante J.E."/>
            <person name="Garbe J."/>
            <person name="Badalamenti J.P."/>
            <person name="Herman A."/>
            <person name="Mangelson H."/>
            <person name="Liachko I."/>
            <person name="Sullivan S."/>
            <person name="Sone E.D."/>
            <person name="Koren S."/>
            <person name="Silverstein K.A.T."/>
            <person name="Beckman K.B."/>
            <person name="Gohl D.M."/>
        </authorList>
    </citation>
    <scope>NUCLEOTIDE SEQUENCE</scope>
    <source>
        <strain evidence="1">Duluth1</strain>
        <tissue evidence="1">Whole animal</tissue>
    </source>
</reference>
<comment type="caution">
    <text evidence="1">The sequence shown here is derived from an EMBL/GenBank/DDBJ whole genome shotgun (WGS) entry which is preliminary data.</text>
</comment>
<reference evidence="1" key="2">
    <citation type="submission" date="2020-11" db="EMBL/GenBank/DDBJ databases">
        <authorList>
            <person name="McCartney M.A."/>
            <person name="Auch B."/>
            <person name="Kono T."/>
            <person name="Mallez S."/>
            <person name="Becker A."/>
            <person name="Gohl D.M."/>
            <person name="Silverstein K.A.T."/>
            <person name="Koren S."/>
            <person name="Bechman K.B."/>
            <person name="Herman A."/>
            <person name="Abrahante J.E."/>
            <person name="Garbe J."/>
        </authorList>
    </citation>
    <scope>NUCLEOTIDE SEQUENCE</scope>
    <source>
        <strain evidence="1">Duluth1</strain>
        <tissue evidence="1">Whole animal</tissue>
    </source>
</reference>
<dbReference type="EMBL" id="JAIWYP010000004">
    <property type="protein sequence ID" value="KAH3842364.1"/>
    <property type="molecule type" value="Genomic_DNA"/>
</dbReference>
<evidence type="ECO:0000313" key="2">
    <source>
        <dbReference type="Proteomes" id="UP000828390"/>
    </source>
</evidence>
<protein>
    <submittedName>
        <fullName evidence="1">Uncharacterized protein</fullName>
    </submittedName>
</protein>
<organism evidence="1 2">
    <name type="scientific">Dreissena polymorpha</name>
    <name type="common">Zebra mussel</name>
    <name type="synonym">Mytilus polymorpha</name>
    <dbReference type="NCBI Taxonomy" id="45954"/>
    <lineage>
        <taxon>Eukaryota</taxon>
        <taxon>Metazoa</taxon>
        <taxon>Spiralia</taxon>
        <taxon>Lophotrochozoa</taxon>
        <taxon>Mollusca</taxon>
        <taxon>Bivalvia</taxon>
        <taxon>Autobranchia</taxon>
        <taxon>Heteroconchia</taxon>
        <taxon>Euheterodonta</taxon>
        <taxon>Imparidentia</taxon>
        <taxon>Neoheterodontei</taxon>
        <taxon>Myida</taxon>
        <taxon>Dreissenoidea</taxon>
        <taxon>Dreissenidae</taxon>
        <taxon>Dreissena</taxon>
    </lineage>
</organism>
<keyword evidence="2" id="KW-1185">Reference proteome</keyword>
<sequence length="58" mass="6160">MVWPELRSVPNSSTYSDVGGIFSVASSMSTENDNITVIPNVTFSHIQTLAAYSTPPAA</sequence>
<proteinExistence type="predicted"/>